<reference evidence="2" key="2">
    <citation type="submission" date="2015-01" db="EMBL/GenBank/DDBJ databases">
        <title>Evolutionary Origins and Diversification of the Mycorrhizal Mutualists.</title>
        <authorList>
            <consortium name="DOE Joint Genome Institute"/>
            <consortium name="Mycorrhizal Genomics Consortium"/>
            <person name="Kohler A."/>
            <person name="Kuo A."/>
            <person name="Nagy L.G."/>
            <person name="Floudas D."/>
            <person name="Copeland A."/>
            <person name="Barry K.W."/>
            <person name="Cichocki N."/>
            <person name="Veneault-Fourrey C."/>
            <person name="LaButti K."/>
            <person name="Lindquist E.A."/>
            <person name="Lipzen A."/>
            <person name="Lundell T."/>
            <person name="Morin E."/>
            <person name="Murat C."/>
            <person name="Riley R."/>
            <person name="Ohm R."/>
            <person name="Sun H."/>
            <person name="Tunlid A."/>
            <person name="Henrissat B."/>
            <person name="Grigoriev I.V."/>
            <person name="Hibbett D.S."/>
            <person name="Martin F."/>
        </authorList>
    </citation>
    <scope>NUCLEOTIDE SEQUENCE [LARGE SCALE GENOMIC DNA]</scope>
    <source>
        <strain evidence="2">Foug A</strain>
    </source>
</reference>
<dbReference type="InterPro" id="IPR041078">
    <property type="entry name" value="Plavaka"/>
</dbReference>
<evidence type="ECO:0000313" key="2">
    <source>
        <dbReference type="Proteomes" id="UP000053989"/>
    </source>
</evidence>
<keyword evidence="2" id="KW-1185">Reference proteome</keyword>
<reference evidence="1 2" key="1">
    <citation type="submission" date="2014-04" db="EMBL/GenBank/DDBJ databases">
        <authorList>
            <consortium name="DOE Joint Genome Institute"/>
            <person name="Kuo A."/>
            <person name="Kohler A."/>
            <person name="Nagy L.G."/>
            <person name="Floudas D."/>
            <person name="Copeland A."/>
            <person name="Barry K.W."/>
            <person name="Cichocki N."/>
            <person name="Veneault-Fourrey C."/>
            <person name="LaButti K."/>
            <person name="Lindquist E.A."/>
            <person name="Lipzen A."/>
            <person name="Lundell T."/>
            <person name="Morin E."/>
            <person name="Murat C."/>
            <person name="Sun H."/>
            <person name="Tunlid A."/>
            <person name="Henrissat B."/>
            <person name="Grigoriev I.V."/>
            <person name="Hibbett D.S."/>
            <person name="Martin F."/>
            <person name="Nordberg H.P."/>
            <person name="Cantor M.N."/>
            <person name="Hua S.X."/>
        </authorList>
    </citation>
    <scope>NUCLEOTIDE SEQUENCE [LARGE SCALE GENOMIC DNA]</scope>
    <source>
        <strain evidence="1 2">Foug A</strain>
    </source>
</reference>
<dbReference type="InParanoid" id="A0A0C2ZSB6"/>
<dbReference type="Pfam" id="PF18759">
    <property type="entry name" value="Plavaka"/>
    <property type="match status" value="2"/>
</dbReference>
<gene>
    <name evidence="1" type="ORF">SCLCIDRAFT_30339</name>
</gene>
<sequence length="577" mass="65312">MNQPCGHCLTGHLLTKPHNFSFPDLDADDDVVDNYNDDWQDIDLGHDRPVDDMDIDLGSDFVKEAPDSTGETQTREPGPFIKLYPRASANYGHGHTFMDTFNTDQFLSEHQNNLFYPFASKAEWEFESWLANSGLSMTAIEKSFWISYALHSTHNKALHKLIKLLPSGPQWKHQPIKPELPAKHDFQLFYCDTTECLQHLIHSPSIKGQIEFVPKKIYSAADHMERIYTEWLMGNRAWELQDALPDGTTLLGIVLSSDKTHITQVRNHQGLTNSYLLALLPVPKFLHLNKCLHGILADRLHQASQKAAEMGHMMSDPLENFKYCFMPIVAHIADTPEQCAIACVTSNTSAVTMAVTAQFGDPIHCAPCTASMTRQRLIIVKRMTHSSNLSSYFEACRKFQLNGVLLPYWLNGALADPSSFITVRALYQYFRMLWDHNQKWCSRISSSPRWDHNSQADVNEALIAVRVLADFRYRSQTPRITDADIVKLSTSLQEFHDHKAVLMEAGACGSLDHWNIPKLEMMLSVALGIPTMSTIGQWSADITKHAHIDIVKDPAQSSNNQNFDSQICCHLDCQEKC</sequence>
<organism evidence="1 2">
    <name type="scientific">Scleroderma citrinum Foug A</name>
    <dbReference type="NCBI Taxonomy" id="1036808"/>
    <lineage>
        <taxon>Eukaryota</taxon>
        <taxon>Fungi</taxon>
        <taxon>Dikarya</taxon>
        <taxon>Basidiomycota</taxon>
        <taxon>Agaricomycotina</taxon>
        <taxon>Agaricomycetes</taxon>
        <taxon>Agaricomycetidae</taxon>
        <taxon>Boletales</taxon>
        <taxon>Sclerodermatineae</taxon>
        <taxon>Sclerodermataceae</taxon>
        <taxon>Scleroderma</taxon>
    </lineage>
</organism>
<dbReference type="Proteomes" id="UP000053989">
    <property type="component" value="Unassembled WGS sequence"/>
</dbReference>
<evidence type="ECO:0000313" key="1">
    <source>
        <dbReference type="EMBL" id="KIM55477.1"/>
    </source>
</evidence>
<dbReference type="HOGENOM" id="CLU_006344_10_2_1"/>
<accession>A0A0C2ZSB6</accession>
<name>A0A0C2ZSB6_9AGAM</name>
<proteinExistence type="predicted"/>
<dbReference type="OrthoDB" id="2677878at2759"/>
<protein>
    <submittedName>
        <fullName evidence="1">Uncharacterized protein</fullName>
    </submittedName>
</protein>
<dbReference type="AlphaFoldDB" id="A0A0C2ZSB6"/>
<dbReference type="EMBL" id="KN822134">
    <property type="protein sequence ID" value="KIM55477.1"/>
    <property type="molecule type" value="Genomic_DNA"/>
</dbReference>